<dbReference type="Pfam" id="PF07899">
    <property type="entry name" value="Frigida"/>
    <property type="match status" value="2"/>
</dbReference>
<feature type="region of interest" description="Disordered" evidence="5">
    <location>
        <begin position="237"/>
        <end position="330"/>
    </location>
</feature>
<reference evidence="7" key="2">
    <citation type="journal article" date="2008" name="Nucleic Acids Res.">
        <title>The rice annotation project database (RAP-DB): 2008 update.</title>
        <authorList>
            <consortium name="The rice annotation project (RAP)"/>
        </authorList>
    </citation>
    <scope>GENOME REANNOTATION</scope>
    <source>
        <strain evidence="7">cv. Nipponbare</strain>
    </source>
</reference>
<dbReference type="InterPro" id="IPR012474">
    <property type="entry name" value="Frigida"/>
</dbReference>
<evidence type="ECO:0000256" key="5">
    <source>
        <dbReference type="SAM" id="MobiDB-lite"/>
    </source>
</evidence>
<proteinExistence type="inferred from homology"/>
<feature type="compositionally biased region" description="Acidic residues" evidence="5">
    <location>
        <begin position="251"/>
        <end position="289"/>
    </location>
</feature>
<evidence type="ECO:0000256" key="3">
    <source>
        <dbReference type="ARBA" id="ARBA00023089"/>
    </source>
</evidence>
<dbReference type="EMBL" id="AP008207">
    <property type="protein sequence ID" value="BAH90936.1"/>
    <property type="molecule type" value="Genomic_DNA"/>
</dbReference>
<dbReference type="AlphaFoldDB" id="C7IW80"/>
<gene>
    <name evidence="6" type="ordered locus">Os01g0181000</name>
</gene>
<feature type="compositionally biased region" description="Basic and acidic residues" evidence="5">
    <location>
        <begin position="306"/>
        <end position="330"/>
    </location>
</feature>
<keyword evidence="3 4" id="KW-0287">Flowering</keyword>
<sequence length="606" mass="65709">MAATGDSAAAAGEVRRLLAHLDSHQQLLASCHDAWSRALAHFASLDEDLAARSASLDDALAAAGASTSESLAALEAREAAVPARLAEAEAALSAAVAEAGSAEPPPADVRGALRWMCGRMDAPALWRFMAARRRELAAVRKEVGPAVAASVDPPRLVLDALADFLAAEDGAGEDQFWVLGILLRSLFDSDGRKPPEIGDTLVERAAGVAKNWSEKFGIKMELYAPDNNEVEMTEAPLVENATATEKKEEHVDEEEEEEEEDPEEMVPASEEEADAEEVEKEEEDPEEVEKEGGEAEAKVANAAKTGEVEKRKVEEDKKASGREVKEGEKGGQAEVQIFLQMVAAFGLKDRYDVDFLRRLLVDNGRRRELARIACVLGFEDSLRDVIEEFIKSGNEIEAIHIAHEAGLLERFPPVPLLKSYIKRITNKTQVALRGGRHSNSVVEEANNSECNAYKSIIRCVETCQLTSAFNLDGIRKKVARMEKEKADRRKPSGMNRFQNNKRARGASGPQSFPPSKYSRGSNSNYGSSFRNPASHSFPYTDRAGFVGPAPGARPHFAPGSSMGTRRAGVLYGGPGATFGAGHGYGAEFITYWCSRSNTDRLAPTVI</sequence>
<feature type="region of interest" description="Disordered" evidence="5">
    <location>
        <begin position="480"/>
        <end position="529"/>
    </location>
</feature>
<name>C7IW80_ORYSJ</name>
<evidence type="ECO:0000313" key="6">
    <source>
        <dbReference type="EMBL" id="BAH90936.1"/>
    </source>
</evidence>
<accession>C7IW80</accession>
<organism evidence="6 7">
    <name type="scientific">Oryza sativa subsp. japonica</name>
    <name type="common">Rice</name>
    <dbReference type="NCBI Taxonomy" id="39947"/>
    <lineage>
        <taxon>Eukaryota</taxon>
        <taxon>Viridiplantae</taxon>
        <taxon>Streptophyta</taxon>
        <taxon>Embryophyta</taxon>
        <taxon>Tracheophyta</taxon>
        <taxon>Spermatophyta</taxon>
        <taxon>Magnoliopsida</taxon>
        <taxon>Liliopsida</taxon>
        <taxon>Poales</taxon>
        <taxon>Poaceae</taxon>
        <taxon>BOP clade</taxon>
        <taxon>Oryzoideae</taxon>
        <taxon>Oryzeae</taxon>
        <taxon>Oryzinae</taxon>
        <taxon>Oryza</taxon>
        <taxon>Oryza sativa</taxon>
    </lineage>
</organism>
<protein>
    <recommendedName>
        <fullName evidence="4">FRIGIDA-like protein</fullName>
    </recommendedName>
</protein>
<dbReference type="KEGG" id="dosa:Os01g0181000"/>
<feature type="compositionally biased region" description="Low complexity" evidence="5">
    <location>
        <begin position="515"/>
        <end position="528"/>
    </location>
</feature>
<dbReference type="PANTHER" id="PTHR31791">
    <property type="entry name" value="FRIGIDA-LIKE PROTEIN 3-RELATED"/>
    <property type="match status" value="1"/>
</dbReference>
<evidence type="ECO:0000256" key="4">
    <source>
        <dbReference type="RuleBase" id="RU364012"/>
    </source>
</evidence>
<dbReference type="PANTHER" id="PTHR31791:SF10">
    <property type="entry name" value="FRIGIDA-LIKE PROTEIN"/>
    <property type="match status" value="1"/>
</dbReference>
<keyword evidence="4" id="KW-0217">Developmental protein</keyword>
<feature type="compositionally biased region" description="Basic and acidic residues" evidence="5">
    <location>
        <begin position="480"/>
        <end position="490"/>
    </location>
</feature>
<dbReference type="Proteomes" id="UP000000763">
    <property type="component" value="Chromosome 1"/>
</dbReference>
<comment type="similarity">
    <text evidence="1 4">Belongs to the Frigida family.</text>
</comment>
<reference evidence="6 7" key="1">
    <citation type="journal article" date="2005" name="Nature">
        <title>The map-based sequence of the rice genome.</title>
        <authorList>
            <consortium name="International rice genome sequencing project (IRGSP)"/>
            <person name="Matsumoto T."/>
            <person name="Wu J."/>
            <person name="Kanamori H."/>
            <person name="Katayose Y."/>
            <person name="Fujisawa M."/>
            <person name="Namiki N."/>
            <person name="Mizuno H."/>
            <person name="Yamamoto K."/>
            <person name="Antonio B.A."/>
            <person name="Baba T."/>
            <person name="Sakata K."/>
            <person name="Nagamura Y."/>
            <person name="Aoki H."/>
            <person name="Arikawa K."/>
            <person name="Arita K."/>
            <person name="Bito T."/>
            <person name="Chiden Y."/>
            <person name="Fujitsuka N."/>
            <person name="Fukunaka R."/>
            <person name="Hamada M."/>
            <person name="Harada C."/>
            <person name="Hayashi A."/>
            <person name="Hijishita S."/>
            <person name="Honda M."/>
            <person name="Hosokawa S."/>
            <person name="Ichikawa Y."/>
            <person name="Idonuma A."/>
            <person name="Iijima M."/>
            <person name="Ikeda M."/>
            <person name="Ikeno M."/>
            <person name="Ito K."/>
            <person name="Ito S."/>
            <person name="Ito T."/>
            <person name="Ito Y."/>
            <person name="Ito Y."/>
            <person name="Iwabuchi A."/>
            <person name="Kamiya K."/>
            <person name="Karasawa W."/>
            <person name="Kurita K."/>
            <person name="Katagiri S."/>
            <person name="Kikuta A."/>
            <person name="Kobayashi H."/>
            <person name="Kobayashi N."/>
            <person name="Machita K."/>
            <person name="Maehara T."/>
            <person name="Masukawa M."/>
            <person name="Mizubayashi T."/>
            <person name="Mukai Y."/>
            <person name="Nagasaki H."/>
            <person name="Nagata Y."/>
            <person name="Naito S."/>
            <person name="Nakashima M."/>
            <person name="Nakama Y."/>
            <person name="Nakamichi Y."/>
            <person name="Nakamura M."/>
            <person name="Meguro A."/>
            <person name="Negishi M."/>
            <person name="Ohta I."/>
            <person name="Ohta T."/>
            <person name="Okamoto M."/>
            <person name="Ono N."/>
            <person name="Saji S."/>
            <person name="Sakaguchi M."/>
            <person name="Sakai K."/>
            <person name="Shibata M."/>
            <person name="Shimokawa T."/>
            <person name="Song J."/>
            <person name="Takazaki Y."/>
            <person name="Terasawa K."/>
            <person name="Tsugane M."/>
            <person name="Tsuji K."/>
            <person name="Ueda S."/>
            <person name="Waki K."/>
            <person name="Yamagata H."/>
            <person name="Yamamoto M."/>
            <person name="Yamamoto S."/>
            <person name="Yamane H."/>
            <person name="Yoshiki S."/>
            <person name="Yoshihara R."/>
            <person name="Yukawa K."/>
            <person name="Zhong H."/>
            <person name="Yano M."/>
            <person name="Yuan Q."/>
            <person name="Ouyang S."/>
            <person name="Liu J."/>
            <person name="Jones K.M."/>
            <person name="Gansberger K."/>
            <person name="Moffat K."/>
            <person name="Hill J."/>
            <person name="Bera J."/>
            <person name="Fadrosh D."/>
            <person name="Jin S."/>
            <person name="Johri S."/>
            <person name="Kim M."/>
            <person name="Overton L."/>
            <person name="Reardon M."/>
            <person name="Tsitrin T."/>
            <person name="Vuong H."/>
            <person name="Weaver B."/>
            <person name="Ciecko A."/>
            <person name="Tallon L."/>
            <person name="Jackson J."/>
            <person name="Pai G."/>
            <person name="Aken S.V."/>
            <person name="Utterback T."/>
            <person name="Reidmuller S."/>
            <person name="Feldblyum T."/>
            <person name="Hsiao J."/>
            <person name="Zismann V."/>
            <person name="Iobst S."/>
            <person name="de Vazeille A.R."/>
            <person name="Buell C.R."/>
            <person name="Ying K."/>
            <person name="Li Y."/>
            <person name="Lu T."/>
            <person name="Huang Y."/>
            <person name="Zhao Q."/>
            <person name="Feng Q."/>
            <person name="Zhang L."/>
            <person name="Zhu J."/>
            <person name="Weng Q."/>
            <person name="Mu J."/>
            <person name="Lu Y."/>
            <person name="Fan D."/>
            <person name="Liu Y."/>
            <person name="Guan J."/>
            <person name="Zhang Y."/>
            <person name="Yu S."/>
            <person name="Liu X."/>
            <person name="Zhang Y."/>
            <person name="Hong G."/>
            <person name="Han B."/>
            <person name="Choisne N."/>
            <person name="Demange N."/>
            <person name="Orjeda G."/>
            <person name="Samain S."/>
            <person name="Cattolico L."/>
            <person name="Pelletier E."/>
            <person name="Couloux A."/>
            <person name="Segurens B."/>
            <person name="Wincker P."/>
            <person name="D'Hont A."/>
            <person name="Scarpelli C."/>
            <person name="Weissenbach J."/>
            <person name="Salanoubat M."/>
            <person name="Quetier F."/>
            <person name="Yu Y."/>
            <person name="Kim H.R."/>
            <person name="Rambo T."/>
            <person name="Currie J."/>
            <person name="Collura K."/>
            <person name="Luo M."/>
            <person name="Yang T."/>
            <person name="Ammiraju J.S.S."/>
            <person name="Engler F."/>
            <person name="Soderlund C."/>
            <person name="Wing R.A."/>
            <person name="Palmer L.E."/>
            <person name="de la Bastide M."/>
            <person name="Spiegel L."/>
            <person name="Nascimento L."/>
            <person name="Zutavern T."/>
            <person name="O'Shaughnessy A."/>
            <person name="Dike S."/>
            <person name="Dedhia N."/>
            <person name="Preston R."/>
            <person name="Balija V."/>
            <person name="McCombie W.R."/>
            <person name="Chow T."/>
            <person name="Chen H."/>
            <person name="Chung M."/>
            <person name="Chen C."/>
            <person name="Shaw J."/>
            <person name="Wu H."/>
            <person name="Hsiao K."/>
            <person name="Chao Y."/>
            <person name="Chu M."/>
            <person name="Cheng C."/>
            <person name="Hour A."/>
            <person name="Lee P."/>
            <person name="Lin S."/>
            <person name="Lin Y."/>
            <person name="Liou J."/>
            <person name="Liu S."/>
            <person name="Hsing Y."/>
            <person name="Raghuvanshi S."/>
            <person name="Mohanty A."/>
            <person name="Bharti A.K."/>
            <person name="Gaur A."/>
            <person name="Gupta V."/>
            <person name="Kumar D."/>
            <person name="Ravi V."/>
            <person name="Vij S."/>
            <person name="Kapur A."/>
            <person name="Khurana P."/>
            <person name="Khurana P."/>
            <person name="Khurana J.P."/>
            <person name="Tyagi A.K."/>
            <person name="Gaikwad K."/>
            <person name="Singh A."/>
            <person name="Dalal V."/>
            <person name="Srivastava S."/>
            <person name="Dixit A."/>
            <person name="Pal A.K."/>
            <person name="Ghazi I.A."/>
            <person name="Yadav M."/>
            <person name="Pandit A."/>
            <person name="Bhargava A."/>
            <person name="Sureshbabu K."/>
            <person name="Batra K."/>
            <person name="Sharma T.R."/>
            <person name="Mohapatra T."/>
            <person name="Singh N.K."/>
            <person name="Messing J."/>
            <person name="Nelson A.B."/>
            <person name="Fuks G."/>
            <person name="Kavchok S."/>
            <person name="Keizer G."/>
            <person name="Linton E."/>
            <person name="Llaca V."/>
            <person name="Song R."/>
            <person name="Tanyolac B."/>
            <person name="Young S."/>
            <person name="Ho-Il K."/>
            <person name="Hahn J.H."/>
            <person name="Sangsakoo G."/>
            <person name="Vanavichit A."/>
            <person name="de Mattos Luiz.A.T."/>
            <person name="Zimmer P.D."/>
            <person name="Malone G."/>
            <person name="Dellagostin O."/>
            <person name="de Oliveira A.C."/>
            <person name="Bevan M."/>
            <person name="Bancroft I."/>
            <person name="Minx P."/>
            <person name="Cordum H."/>
            <person name="Wilson R."/>
            <person name="Cheng Z."/>
            <person name="Jin W."/>
            <person name="Jiang J."/>
            <person name="Leong S.A."/>
            <person name="Iwama H."/>
            <person name="Gojobori T."/>
            <person name="Itoh T."/>
            <person name="Niimura Y."/>
            <person name="Fujii Y."/>
            <person name="Habara T."/>
            <person name="Sakai H."/>
            <person name="Sato Y."/>
            <person name="Wilson G."/>
            <person name="Kumar K."/>
            <person name="McCouch S."/>
            <person name="Juretic N."/>
            <person name="Hoen D."/>
            <person name="Wright S."/>
            <person name="Bruskiewich R."/>
            <person name="Bureau T."/>
            <person name="Miyao A."/>
            <person name="Hirochika H."/>
            <person name="Nishikawa T."/>
            <person name="Kadowaki K."/>
            <person name="Sugiura M."/>
            <person name="Burr B."/>
            <person name="Sasaki T."/>
        </authorList>
    </citation>
    <scope>NUCLEOTIDE SEQUENCE [LARGE SCALE GENOMIC DNA]</scope>
    <source>
        <strain evidence="7">cv. Nipponbare</strain>
    </source>
</reference>
<dbReference type="GO" id="GO:0030154">
    <property type="term" value="P:cell differentiation"/>
    <property type="evidence" value="ECO:0007669"/>
    <property type="project" value="UniProtKB-KW"/>
</dbReference>
<keyword evidence="2 4" id="KW-0221">Differentiation</keyword>
<evidence type="ECO:0000256" key="1">
    <source>
        <dbReference type="ARBA" id="ARBA00008956"/>
    </source>
</evidence>
<evidence type="ECO:0000313" key="7">
    <source>
        <dbReference type="Proteomes" id="UP000000763"/>
    </source>
</evidence>
<evidence type="ECO:0000256" key="2">
    <source>
        <dbReference type="ARBA" id="ARBA00022782"/>
    </source>
</evidence>
<dbReference type="GO" id="GO:0009908">
    <property type="term" value="P:flower development"/>
    <property type="evidence" value="ECO:0007669"/>
    <property type="project" value="UniProtKB-KW"/>
</dbReference>